<keyword evidence="1" id="KW-1133">Transmembrane helix</keyword>
<feature type="transmembrane region" description="Helical" evidence="1">
    <location>
        <begin position="351"/>
        <end position="367"/>
    </location>
</feature>
<keyword evidence="2" id="KW-0732">Signal</keyword>
<feature type="signal peptide" evidence="2">
    <location>
        <begin position="1"/>
        <end position="26"/>
    </location>
</feature>
<feature type="chain" id="PRO_5047369151" description="Integral membrane protein" evidence="2">
    <location>
        <begin position="27"/>
        <end position="405"/>
    </location>
</feature>
<proteinExistence type="predicted"/>
<name>A0ABS5KZA1_9ACTN</name>
<evidence type="ECO:0008006" key="5">
    <source>
        <dbReference type="Google" id="ProtNLM"/>
    </source>
</evidence>
<keyword evidence="4" id="KW-1185">Reference proteome</keyword>
<evidence type="ECO:0000256" key="2">
    <source>
        <dbReference type="SAM" id="SignalP"/>
    </source>
</evidence>
<protein>
    <recommendedName>
        <fullName evidence="5">Integral membrane protein</fullName>
    </recommendedName>
</protein>
<organism evidence="3 4">
    <name type="scientific">Catenulispora pinistramenti</name>
    <dbReference type="NCBI Taxonomy" id="2705254"/>
    <lineage>
        <taxon>Bacteria</taxon>
        <taxon>Bacillati</taxon>
        <taxon>Actinomycetota</taxon>
        <taxon>Actinomycetes</taxon>
        <taxon>Catenulisporales</taxon>
        <taxon>Catenulisporaceae</taxon>
        <taxon>Catenulispora</taxon>
    </lineage>
</organism>
<feature type="transmembrane region" description="Helical" evidence="1">
    <location>
        <begin position="293"/>
        <end position="312"/>
    </location>
</feature>
<dbReference type="Proteomes" id="UP000730482">
    <property type="component" value="Unassembled WGS sequence"/>
</dbReference>
<comment type="caution">
    <text evidence="3">The sequence shown here is derived from an EMBL/GenBank/DDBJ whole genome shotgun (WGS) entry which is preliminary data.</text>
</comment>
<keyword evidence="1" id="KW-0812">Transmembrane</keyword>
<gene>
    <name evidence="3" type="ORF">KGQ19_31405</name>
</gene>
<evidence type="ECO:0000256" key="1">
    <source>
        <dbReference type="SAM" id="Phobius"/>
    </source>
</evidence>
<evidence type="ECO:0000313" key="4">
    <source>
        <dbReference type="Proteomes" id="UP000730482"/>
    </source>
</evidence>
<feature type="transmembrane region" description="Helical" evidence="1">
    <location>
        <begin position="373"/>
        <end position="392"/>
    </location>
</feature>
<dbReference type="EMBL" id="JAAFYZ010000137">
    <property type="protein sequence ID" value="MBS2551386.1"/>
    <property type="molecule type" value="Genomic_DNA"/>
</dbReference>
<keyword evidence="1" id="KW-0472">Membrane</keyword>
<feature type="transmembrane region" description="Helical" evidence="1">
    <location>
        <begin position="238"/>
        <end position="258"/>
    </location>
</feature>
<feature type="transmembrane region" description="Helical" evidence="1">
    <location>
        <begin position="211"/>
        <end position="231"/>
    </location>
</feature>
<dbReference type="RefSeq" id="WP_212015867.1">
    <property type="nucleotide sequence ID" value="NZ_JAAFYZ010000137.1"/>
</dbReference>
<sequence length="405" mass="41891">MAHRIRSIASALLLTLAALLAPLAVASVWMADELGDTDRYVATVAPLATDPVVQNAVTTQVTTAIVSRLDVKGLVGAVTGALTAAAPSQPKLGSTLQNLSGALTGGITDFVQQAVHQVVTSSAFPSLWNQANRAAHTVLMDALTGSSGVIGTGDGQVTISLAPIEDAAKQQLAAAGFPAAADIPDINATFVVAQTDALHRARTVFNVVQVFGNWLPLIVVVLFVAGVLLAVRRRRAFGYGQLAIAVTCALVGVGLWIGRHVYRDHLPSGVDADAAMLLYDTVVRFLRTTVRTIAVLALVLALGAYFTGPAAFARHIRALCKAVIGHGRALTRRVGMSTGPVGPWVNRHRRAVSAAVVGVALIAFLLYDDASGTAVLTFAALLLAALALVEFLDPGDPAAASPISG</sequence>
<accession>A0ABS5KZA1</accession>
<evidence type="ECO:0000313" key="3">
    <source>
        <dbReference type="EMBL" id="MBS2551386.1"/>
    </source>
</evidence>
<reference evidence="3 4" key="1">
    <citation type="submission" date="2020-02" db="EMBL/GenBank/DDBJ databases">
        <title>Acidophilic actinobacteria isolated from forest soil.</title>
        <authorList>
            <person name="Golinska P."/>
        </authorList>
    </citation>
    <scope>NUCLEOTIDE SEQUENCE [LARGE SCALE GENOMIC DNA]</scope>
    <source>
        <strain evidence="3 4">NL8</strain>
    </source>
</reference>